<proteinExistence type="predicted"/>
<organism evidence="1">
    <name type="scientific">Caldimicrobium thiodismutans</name>
    <dbReference type="NCBI Taxonomy" id="1653476"/>
    <lineage>
        <taxon>Bacteria</taxon>
        <taxon>Pseudomonadati</taxon>
        <taxon>Thermodesulfobacteriota</taxon>
        <taxon>Thermodesulfobacteria</taxon>
        <taxon>Thermodesulfobacteriales</taxon>
        <taxon>Thermodesulfobacteriaceae</taxon>
        <taxon>Caldimicrobium</taxon>
    </lineage>
</organism>
<accession>A0A832GNY3</accession>
<reference evidence="1" key="1">
    <citation type="journal article" date="2020" name="mSystems">
        <title>Genome- and Community-Level Interaction Insights into Carbon Utilization and Element Cycling Functions of Hydrothermarchaeota in Hydrothermal Sediment.</title>
        <authorList>
            <person name="Zhou Z."/>
            <person name="Liu Y."/>
            <person name="Xu W."/>
            <person name="Pan J."/>
            <person name="Luo Z.H."/>
            <person name="Li M."/>
        </authorList>
    </citation>
    <scope>NUCLEOTIDE SEQUENCE [LARGE SCALE GENOMIC DNA]</scope>
    <source>
        <strain evidence="1">SpSt-605</strain>
    </source>
</reference>
<sequence>MIIKVPKGNFEIVQKKPFNLITDYLGAGVAIAFYSKAKETYGLLSYIFPYREFDLQLNDVWLYSGETLLNKVQDELERMSFDWSESKWIIAGASVYKANPAFLDLAERNLKIAESWLKRLNLWDRVIKRVRISAPLALEIKGKEGQFILKIQNRVENYE</sequence>
<dbReference type="AlphaFoldDB" id="A0A832GNY3"/>
<dbReference type="EMBL" id="DSZU01000121">
    <property type="protein sequence ID" value="HGV55771.1"/>
    <property type="molecule type" value="Genomic_DNA"/>
</dbReference>
<protein>
    <submittedName>
        <fullName evidence="1">Uncharacterized protein</fullName>
    </submittedName>
</protein>
<comment type="caution">
    <text evidence="1">The sequence shown here is derived from an EMBL/GenBank/DDBJ whole genome shotgun (WGS) entry which is preliminary data.</text>
</comment>
<dbReference type="InterPro" id="IPR038592">
    <property type="entry name" value="CheD-like_sf"/>
</dbReference>
<evidence type="ECO:0000313" key="1">
    <source>
        <dbReference type="EMBL" id="HGV55771.1"/>
    </source>
</evidence>
<gene>
    <name evidence="1" type="ORF">ENT73_06820</name>
</gene>
<dbReference type="InterPro" id="IPR011324">
    <property type="entry name" value="Cytotoxic_necrot_fac-like_cat"/>
</dbReference>
<dbReference type="Gene3D" id="3.30.1330.200">
    <property type="match status" value="1"/>
</dbReference>
<name>A0A832GNY3_9BACT</name>
<dbReference type="SUPFAM" id="SSF64438">
    <property type="entry name" value="CNF1/YfiH-like putative cysteine hydrolases"/>
    <property type="match status" value="1"/>
</dbReference>